<proteinExistence type="inferred from homology"/>
<dbReference type="NCBIfam" id="TIGR00355">
    <property type="entry name" value="purH"/>
    <property type="match status" value="1"/>
</dbReference>
<dbReference type="FunFam" id="3.40.140.20:FF:000001">
    <property type="entry name" value="Bifunctional purine biosynthesis protein PurH"/>
    <property type="match status" value="1"/>
</dbReference>
<dbReference type="AlphaFoldDB" id="A0A2L0ESF6"/>
<dbReference type="Proteomes" id="UP000238348">
    <property type="component" value="Chromosome"/>
</dbReference>
<reference evidence="12 13" key="1">
    <citation type="submission" date="2015-09" db="EMBL/GenBank/DDBJ databases">
        <title>Sorangium comparison.</title>
        <authorList>
            <person name="Zaburannyi N."/>
            <person name="Bunk B."/>
            <person name="Overmann J."/>
            <person name="Mueller R."/>
        </authorList>
    </citation>
    <scope>NUCLEOTIDE SEQUENCE [LARGE SCALE GENOMIC DNA]</scope>
    <source>
        <strain evidence="12 13">So ce26</strain>
    </source>
</reference>
<comment type="similarity">
    <text evidence="3 10">Belongs to the PurH family.</text>
</comment>
<dbReference type="PROSITE" id="PS51855">
    <property type="entry name" value="MGS"/>
    <property type="match status" value="1"/>
</dbReference>
<dbReference type="FunFam" id="3.40.50.1380:FF:000001">
    <property type="entry name" value="Bifunctional purine biosynthesis protein PurH"/>
    <property type="match status" value="1"/>
</dbReference>
<accession>A0A2L0ESF6</accession>
<name>A0A2L0ESF6_SORCE</name>
<dbReference type="InterPro" id="IPR002695">
    <property type="entry name" value="PurH-like"/>
</dbReference>
<comment type="catalytic activity">
    <reaction evidence="8 10">
        <text>(6R)-10-formyltetrahydrofolate + 5-amino-1-(5-phospho-beta-D-ribosyl)imidazole-4-carboxamide = 5-formamido-1-(5-phospho-D-ribosyl)imidazole-4-carboxamide + (6S)-5,6,7,8-tetrahydrofolate</text>
        <dbReference type="Rhea" id="RHEA:22192"/>
        <dbReference type="ChEBI" id="CHEBI:57453"/>
        <dbReference type="ChEBI" id="CHEBI:58467"/>
        <dbReference type="ChEBI" id="CHEBI:58475"/>
        <dbReference type="ChEBI" id="CHEBI:195366"/>
        <dbReference type="EC" id="2.1.2.3"/>
    </reaction>
</comment>
<organism evidence="12 13">
    <name type="scientific">Sorangium cellulosum</name>
    <name type="common">Polyangium cellulosum</name>
    <dbReference type="NCBI Taxonomy" id="56"/>
    <lineage>
        <taxon>Bacteria</taxon>
        <taxon>Pseudomonadati</taxon>
        <taxon>Myxococcota</taxon>
        <taxon>Polyangia</taxon>
        <taxon>Polyangiales</taxon>
        <taxon>Polyangiaceae</taxon>
        <taxon>Sorangium</taxon>
    </lineage>
</organism>
<dbReference type="EC" id="3.5.4.10" evidence="10"/>
<dbReference type="NCBIfam" id="NF002049">
    <property type="entry name" value="PRK00881.1"/>
    <property type="match status" value="1"/>
</dbReference>
<dbReference type="EC" id="2.1.2.3" evidence="10"/>
<dbReference type="OrthoDB" id="9802065at2"/>
<dbReference type="HAMAP" id="MF_00139">
    <property type="entry name" value="PurH"/>
    <property type="match status" value="1"/>
</dbReference>
<dbReference type="GO" id="GO:0005829">
    <property type="term" value="C:cytosol"/>
    <property type="evidence" value="ECO:0007669"/>
    <property type="project" value="TreeGrafter"/>
</dbReference>
<comment type="pathway">
    <text evidence="1 10">Purine metabolism; IMP biosynthesis via de novo pathway; IMP from 5-formamido-1-(5-phospho-D-ribosyl)imidazole-4-carboxamide: step 1/1.</text>
</comment>
<dbReference type="SUPFAM" id="SSF52335">
    <property type="entry name" value="Methylglyoxal synthase-like"/>
    <property type="match status" value="1"/>
</dbReference>
<evidence type="ECO:0000256" key="7">
    <source>
        <dbReference type="ARBA" id="ARBA00023268"/>
    </source>
</evidence>
<dbReference type="UniPathway" id="UPA00074">
    <property type="reaction ID" value="UER00133"/>
</dbReference>
<dbReference type="EMBL" id="CP012673">
    <property type="protein sequence ID" value="AUX42200.1"/>
    <property type="molecule type" value="Genomic_DNA"/>
</dbReference>
<dbReference type="SMART" id="SM00798">
    <property type="entry name" value="AICARFT_IMPCHas"/>
    <property type="match status" value="1"/>
</dbReference>
<dbReference type="CDD" id="cd01421">
    <property type="entry name" value="IMPCH"/>
    <property type="match status" value="1"/>
</dbReference>
<dbReference type="InterPro" id="IPR036914">
    <property type="entry name" value="MGS-like_dom_sf"/>
</dbReference>
<evidence type="ECO:0000256" key="1">
    <source>
        <dbReference type="ARBA" id="ARBA00004844"/>
    </source>
</evidence>
<dbReference type="GO" id="GO:0004643">
    <property type="term" value="F:phosphoribosylaminoimidazolecarboxamide formyltransferase activity"/>
    <property type="evidence" value="ECO:0007669"/>
    <property type="project" value="UniProtKB-UniRule"/>
</dbReference>
<dbReference type="Pfam" id="PF01808">
    <property type="entry name" value="AICARFT_IMPCHas"/>
    <property type="match status" value="1"/>
</dbReference>
<dbReference type="PIRSF" id="PIRSF000414">
    <property type="entry name" value="AICARFT_IMPCHas"/>
    <property type="match status" value="1"/>
</dbReference>
<feature type="domain" description="MGS-like" evidence="11">
    <location>
        <begin position="1"/>
        <end position="143"/>
    </location>
</feature>
<dbReference type="SUPFAM" id="SSF53927">
    <property type="entry name" value="Cytidine deaminase-like"/>
    <property type="match status" value="1"/>
</dbReference>
<dbReference type="RefSeq" id="WP_104981052.1">
    <property type="nucleotide sequence ID" value="NZ_CP012673.1"/>
</dbReference>
<dbReference type="InterPro" id="IPR024051">
    <property type="entry name" value="AICAR_Tfase_dup_dom_sf"/>
</dbReference>
<comment type="domain">
    <text evidence="10">The IMP cyclohydrolase activity resides in the N-terminal region.</text>
</comment>
<keyword evidence="7 10" id="KW-0511">Multifunctional enzyme</keyword>
<dbReference type="PANTHER" id="PTHR11692:SF0">
    <property type="entry name" value="BIFUNCTIONAL PURINE BIOSYNTHESIS PROTEIN ATIC"/>
    <property type="match status" value="1"/>
</dbReference>
<evidence type="ECO:0000313" key="13">
    <source>
        <dbReference type="Proteomes" id="UP000238348"/>
    </source>
</evidence>
<sequence length="522" mass="55243">MIRRALISVSDKTGLLPLARRLAARGVEILSTGGTQRSLLEAGVPVIGVEAYTGSPEVMDGRVKTLHPRVHGGILMRGAIDEEDLARLGGQPIDLVVCNLYPFEATVRKQGVTHDEIIENIDIGGPSMVRSAAKNHARVAVLVDPADYDVVLAEIEASGELSSATRRRLATKAFAHTAAYDGMVAGYLSSLPEDGEPSAAEREVYPRFLTIALERAYPLRYGENPHQSGAFYRERGAAQGSLALAESLGAGGKELSFNNLVDVDAAFEAVREFVQPAAVVVKHTNPCGVATGDDLATAYRTAREADAVSAFGGIVALNREVDRAAAEVLIETFLECVIAPAYTPEALEVLRTKKNLRLLATGVLLPAEHREITWKRVGGGLVVQDRDATAGGEVRGGKVVTKRAPTEQEIEALELGWRVCKHVKSNAIVLSAPGRTVGVGAGQMSRVESVRIACSKAGERARGSVLASDAYFPFPDGLELAAAHGITAVAQPGGSVRDAEVIAAADAAGVAMVFTGVRHFRH</sequence>
<evidence type="ECO:0000256" key="5">
    <source>
        <dbReference type="ARBA" id="ARBA00022755"/>
    </source>
</evidence>
<dbReference type="Gene3D" id="3.40.140.20">
    <property type="match status" value="2"/>
</dbReference>
<evidence type="ECO:0000256" key="10">
    <source>
        <dbReference type="HAMAP-Rule" id="MF_00139"/>
    </source>
</evidence>
<dbReference type="InterPro" id="IPR011607">
    <property type="entry name" value="MGS-like_dom"/>
</dbReference>
<evidence type="ECO:0000256" key="3">
    <source>
        <dbReference type="ARBA" id="ARBA00007667"/>
    </source>
</evidence>
<evidence type="ECO:0000256" key="2">
    <source>
        <dbReference type="ARBA" id="ARBA00004954"/>
    </source>
</evidence>
<dbReference type="PANTHER" id="PTHR11692">
    <property type="entry name" value="BIFUNCTIONAL PURINE BIOSYNTHESIS PROTEIN PURH"/>
    <property type="match status" value="1"/>
</dbReference>
<comment type="catalytic activity">
    <reaction evidence="9 10">
        <text>IMP + H2O = 5-formamido-1-(5-phospho-D-ribosyl)imidazole-4-carboxamide</text>
        <dbReference type="Rhea" id="RHEA:18445"/>
        <dbReference type="ChEBI" id="CHEBI:15377"/>
        <dbReference type="ChEBI" id="CHEBI:58053"/>
        <dbReference type="ChEBI" id="CHEBI:58467"/>
        <dbReference type="EC" id="3.5.4.10"/>
    </reaction>
</comment>
<evidence type="ECO:0000256" key="8">
    <source>
        <dbReference type="ARBA" id="ARBA00050488"/>
    </source>
</evidence>
<evidence type="ECO:0000256" key="6">
    <source>
        <dbReference type="ARBA" id="ARBA00022801"/>
    </source>
</evidence>
<evidence type="ECO:0000259" key="11">
    <source>
        <dbReference type="PROSITE" id="PS51855"/>
    </source>
</evidence>
<dbReference type="GO" id="GO:0006189">
    <property type="term" value="P:'de novo' IMP biosynthetic process"/>
    <property type="evidence" value="ECO:0007669"/>
    <property type="project" value="UniProtKB-UniRule"/>
</dbReference>
<dbReference type="InterPro" id="IPR016193">
    <property type="entry name" value="Cytidine_deaminase-like"/>
</dbReference>
<keyword evidence="6 10" id="KW-0378">Hydrolase</keyword>
<dbReference type="GO" id="GO:0003937">
    <property type="term" value="F:IMP cyclohydrolase activity"/>
    <property type="evidence" value="ECO:0007669"/>
    <property type="project" value="UniProtKB-UniRule"/>
</dbReference>
<protein>
    <recommendedName>
        <fullName evidence="10">Bifunctional purine biosynthesis protein PurH</fullName>
    </recommendedName>
    <domain>
        <recommendedName>
            <fullName evidence="10">Phosphoribosylaminoimidazolecarboxamide formyltransferase</fullName>
            <ecNumber evidence="10">2.1.2.3</ecNumber>
        </recommendedName>
        <alternativeName>
            <fullName evidence="10">AICAR transformylase</fullName>
        </alternativeName>
    </domain>
    <domain>
        <recommendedName>
            <fullName evidence="10">IMP cyclohydrolase</fullName>
            <ecNumber evidence="10">3.5.4.10</ecNumber>
        </recommendedName>
        <alternativeName>
            <fullName evidence="10">ATIC</fullName>
        </alternativeName>
        <alternativeName>
            <fullName evidence="10">IMP synthase</fullName>
        </alternativeName>
        <alternativeName>
            <fullName evidence="10">Inosinicase</fullName>
        </alternativeName>
    </domain>
</protein>
<evidence type="ECO:0000256" key="9">
    <source>
        <dbReference type="ARBA" id="ARBA00050687"/>
    </source>
</evidence>
<gene>
    <name evidence="10 12" type="primary">purH</name>
    <name evidence="12" type="ORF">SOCE26_036270</name>
</gene>
<keyword evidence="4 10" id="KW-0808">Transferase</keyword>
<evidence type="ECO:0000256" key="4">
    <source>
        <dbReference type="ARBA" id="ARBA00022679"/>
    </source>
</evidence>
<evidence type="ECO:0000313" key="12">
    <source>
        <dbReference type="EMBL" id="AUX42200.1"/>
    </source>
</evidence>
<dbReference type="Gene3D" id="3.40.50.1380">
    <property type="entry name" value="Methylglyoxal synthase-like domain"/>
    <property type="match status" value="1"/>
</dbReference>
<dbReference type="SMART" id="SM00851">
    <property type="entry name" value="MGS"/>
    <property type="match status" value="1"/>
</dbReference>
<keyword evidence="5 10" id="KW-0658">Purine biosynthesis</keyword>
<comment type="pathway">
    <text evidence="2 10">Purine metabolism; IMP biosynthesis via de novo pathway; 5-formamido-1-(5-phospho-D-ribosyl)imidazole-4-carboxamide from 5-amino-1-(5-phospho-D-ribosyl)imidazole-4-carboxamide (10-formyl THF route): step 1/1.</text>
</comment>
<dbReference type="Pfam" id="PF02142">
    <property type="entry name" value="MGS"/>
    <property type="match status" value="1"/>
</dbReference>